<feature type="transmembrane region" description="Helical" evidence="2">
    <location>
        <begin position="101"/>
        <end position="119"/>
    </location>
</feature>
<dbReference type="InterPro" id="IPR051263">
    <property type="entry name" value="C-type_cytochrome_biogenesis"/>
</dbReference>
<feature type="domain" description="CcmH/CycL/Ccl2/NrfF N-terminal" evidence="3">
    <location>
        <begin position="8"/>
        <end position="144"/>
    </location>
</feature>
<evidence type="ECO:0000313" key="5">
    <source>
        <dbReference type="Proteomes" id="UP000704611"/>
    </source>
</evidence>
<sequence>MKTLYAAMTLLLLSLPLQATEEVLQFDNETQRRLYLELTSELRCPQCQNQNIADSNAVVAVDMRQKTYDMIMQGDNRDQVLDYMINRYGNFVHYQPPVNRYTLLLWLAPLFMLLMLLGIQLRRRRQQGAEQAAEHDELSTDTAQAATLDAELDKLIEQYRSKK</sequence>
<name>A0ABS6MG72_9GAMM</name>
<keyword evidence="5" id="KW-1185">Reference proteome</keyword>
<dbReference type="CDD" id="cd16378">
    <property type="entry name" value="CcmH_N"/>
    <property type="match status" value="1"/>
</dbReference>
<accession>A0ABS6MG72</accession>
<evidence type="ECO:0000259" key="3">
    <source>
        <dbReference type="Pfam" id="PF03918"/>
    </source>
</evidence>
<gene>
    <name evidence="4" type="ORF">KQY15_01750</name>
</gene>
<feature type="chain" id="PRO_5044974989" description="Cytochrome c-type biogenesis protein" evidence="2">
    <location>
        <begin position="20"/>
        <end position="163"/>
    </location>
</feature>
<keyword evidence="2" id="KW-0349">Heme</keyword>
<dbReference type="PANTHER" id="PTHR47870">
    <property type="entry name" value="CYTOCHROME C-TYPE BIOGENESIS PROTEIN CCMH"/>
    <property type="match status" value="1"/>
</dbReference>
<keyword evidence="1" id="KW-0201">Cytochrome c-type biogenesis</keyword>
<keyword evidence="2" id="KW-1133">Transmembrane helix</keyword>
<comment type="similarity">
    <text evidence="2">Belongs to the CcmH/CycL/Ccl2/NrfF family.</text>
</comment>
<keyword evidence="2" id="KW-0408">Iron</keyword>
<reference evidence="4 5" key="1">
    <citation type="submission" date="2021-06" db="EMBL/GenBank/DDBJ databases">
        <title>Rheinheimera indica sp. nov., isolated from deep-sea sediment.</title>
        <authorList>
            <person name="Wang Z."/>
            <person name="Zhang X.-Y."/>
        </authorList>
    </citation>
    <scope>NUCLEOTIDE SEQUENCE [LARGE SCALE GENOMIC DNA]</scope>
    <source>
        <strain evidence="4 5">SM2107</strain>
    </source>
</reference>
<organism evidence="4 5">
    <name type="scientific">Arsukibacterium indicum</name>
    <dbReference type="NCBI Taxonomy" id="2848612"/>
    <lineage>
        <taxon>Bacteria</taxon>
        <taxon>Pseudomonadati</taxon>
        <taxon>Pseudomonadota</taxon>
        <taxon>Gammaproteobacteria</taxon>
        <taxon>Chromatiales</taxon>
        <taxon>Chromatiaceae</taxon>
        <taxon>Arsukibacterium</taxon>
    </lineage>
</organism>
<keyword evidence="2" id="KW-0812">Transmembrane</keyword>
<keyword evidence="2" id="KW-0472">Membrane</keyword>
<comment type="function">
    <text evidence="2">Possible subunit of a heme lyase.</text>
</comment>
<dbReference type="Proteomes" id="UP000704611">
    <property type="component" value="Unassembled WGS sequence"/>
</dbReference>
<keyword evidence="2" id="KW-0479">Metal-binding</keyword>
<evidence type="ECO:0000256" key="1">
    <source>
        <dbReference type="ARBA" id="ARBA00022748"/>
    </source>
</evidence>
<keyword evidence="2" id="KW-0732">Signal</keyword>
<dbReference type="PANTHER" id="PTHR47870:SF1">
    <property type="entry name" value="CYTOCHROME C-TYPE BIOGENESIS PROTEIN CCMH"/>
    <property type="match status" value="1"/>
</dbReference>
<protein>
    <recommendedName>
        <fullName evidence="2">Cytochrome c-type biogenesis protein</fullName>
    </recommendedName>
</protein>
<dbReference type="EMBL" id="JAHRID010000001">
    <property type="protein sequence ID" value="MBV2127820.1"/>
    <property type="molecule type" value="Genomic_DNA"/>
</dbReference>
<dbReference type="InterPro" id="IPR005616">
    <property type="entry name" value="CcmH/CycL/Ccl2/NrfF_N"/>
</dbReference>
<evidence type="ECO:0000256" key="2">
    <source>
        <dbReference type="RuleBase" id="RU364112"/>
    </source>
</evidence>
<feature type="signal peptide" evidence="2">
    <location>
        <begin position="1"/>
        <end position="19"/>
    </location>
</feature>
<comment type="caution">
    <text evidence="4">The sequence shown here is derived from an EMBL/GenBank/DDBJ whole genome shotgun (WGS) entry which is preliminary data.</text>
</comment>
<proteinExistence type="inferred from homology"/>
<evidence type="ECO:0000313" key="4">
    <source>
        <dbReference type="EMBL" id="MBV2127820.1"/>
    </source>
</evidence>
<dbReference type="Pfam" id="PF03918">
    <property type="entry name" value="CcmH"/>
    <property type="match status" value="1"/>
</dbReference>